<reference evidence="3" key="2">
    <citation type="submission" date="2021-01" db="EMBL/GenBank/DDBJ databases">
        <authorList>
            <person name="Schikora-Tamarit M.A."/>
        </authorList>
    </citation>
    <scope>NUCLEOTIDE SEQUENCE</scope>
    <source>
        <strain evidence="3">CBS6075</strain>
    </source>
</reference>
<evidence type="ECO:0000256" key="2">
    <source>
        <dbReference type="SAM" id="MobiDB-lite"/>
    </source>
</evidence>
<keyword evidence="4" id="KW-1185">Reference proteome</keyword>
<feature type="region of interest" description="Disordered" evidence="2">
    <location>
        <begin position="338"/>
        <end position="375"/>
    </location>
</feature>
<feature type="coiled-coil region" evidence="1">
    <location>
        <begin position="88"/>
        <end position="141"/>
    </location>
</feature>
<accession>A0A9P8NZU3</accession>
<feature type="compositionally biased region" description="Polar residues" evidence="2">
    <location>
        <begin position="343"/>
        <end position="359"/>
    </location>
</feature>
<keyword evidence="1" id="KW-0175">Coiled coil</keyword>
<dbReference type="RefSeq" id="XP_046059336.1">
    <property type="nucleotide sequence ID" value="XM_046206685.1"/>
</dbReference>
<organism evidence="3 4">
    <name type="scientific">Ogataea philodendri</name>
    <dbReference type="NCBI Taxonomy" id="1378263"/>
    <lineage>
        <taxon>Eukaryota</taxon>
        <taxon>Fungi</taxon>
        <taxon>Dikarya</taxon>
        <taxon>Ascomycota</taxon>
        <taxon>Saccharomycotina</taxon>
        <taxon>Pichiomycetes</taxon>
        <taxon>Pichiales</taxon>
        <taxon>Pichiaceae</taxon>
        <taxon>Ogataea</taxon>
    </lineage>
</organism>
<evidence type="ECO:0000256" key="1">
    <source>
        <dbReference type="SAM" id="Coils"/>
    </source>
</evidence>
<protein>
    <submittedName>
        <fullName evidence="3">Uncharacterized protein</fullName>
    </submittedName>
</protein>
<name>A0A9P8NZU3_9ASCO</name>
<feature type="coiled-coil region" evidence="1">
    <location>
        <begin position="395"/>
        <end position="422"/>
    </location>
</feature>
<reference evidence="3" key="1">
    <citation type="journal article" date="2021" name="Open Biol.">
        <title>Shared evolutionary footprints suggest mitochondrial oxidative damage underlies multiple complex I losses in fungi.</title>
        <authorList>
            <person name="Schikora-Tamarit M.A."/>
            <person name="Marcet-Houben M."/>
            <person name="Nosek J."/>
            <person name="Gabaldon T."/>
        </authorList>
    </citation>
    <scope>NUCLEOTIDE SEQUENCE</scope>
    <source>
        <strain evidence="3">CBS6075</strain>
    </source>
</reference>
<dbReference type="AlphaFoldDB" id="A0A9P8NZU3"/>
<dbReference type="OrthoDB" id="3996692at2759"/>
<comment type="caution">
    <text evidence="3">The sequence shown here is derived from an EMBL/GenBank/DDBJ whole genome shotgun (WGS) entry which is preliminary data.</text>
</comment>
<gene>
    <name evidence="3" type="ORF">OGAPHI_005495</name>
</gene>
<dbReference type="EMBL" id="JAEUBE010000378">
    <property type="protein sequence ID" value="KAH3662247.1"/>
    <property type="molecule type" value="Genomic_DNA"/>
</dbReference>
<dbReference type="Proteomes" id="UP000769157">
    <property type="component" value="Unassembled WGS sequence"/>
</dbReference>
<dbReference type="GeneID" id="70237459"/>
<evidence type="ECO:0000313" key="3">
    <source>
        <dbReference type="EMBL" id="KAH3662247.1"/>
    </source>
</evidence>
<sequence>MDSGLDLVNPEKLASQLREYKEPDRDTQRNVLNQRLNELVSDPTSRWFKFQHEPEELDSVALNILIERTLADVHESQHEKEIMTVQEVRLVKEQIARLTGEKAEVLAELGQNLQPDMVSRLQTVDQELTSLQNRLNTHQLLVLQLGYVQDMSFEVPIGRGDVERSLEGLVSKVVSLSAQHQVELPEPEIEKMRTVGGRIGWVSECVSTLVGGTQTVGSPTSKARQLTQQADVSSVDELKTALTDLQFAHNYLTRKFEDERDLHSKILNDLRHKLSQSQELLNHSNAELSKQTSQILKLELQNSDLQTHLDTKHRETISQAKELNILKVDHLGDSAVERPRSMYSGSQNTQASNPSTPLTSFHEEQSFAATSSPTRNNVSASILRLEFKRLVAEMNERFEQELDAEKVENQRLRDLLKIYESKQHQT</sequence>
<evidence type="ECO:0000313" key="4">
    <source>
        <dbReference type="Proteomes" id="UP000769157"/>
    </source>
</evidence>
<proteinExistence type="predicted"/>